<proteinExistence type="predicted"/>
<protein>
    <submittedName>
        <fullName evidence="1">Alpha/beta hydrolase</fullName>
    </submittedName>
</protein>
<dbReference type="Gene3D" id="3.40.50.1820">
    <property type="entry name" value="alpha/beta hydrolase"/>
    <property type="match status" value="1"/>
</dbReference>
<sequence>MTRYFIVPGLGNSGPAHWQTYLEETVPDCVRIQQQEWDAPACEDWISNIDKALHGTDPASVVLIGHSLGCATIAHWYQHYKKPVKGALLVAPSDLEAPAYTFPATGFSPIPLQPFPFKTIVVASTNDEWVSFERATYFALCWNSELVNVGDAGHINAASGYGPWPQGAGLLKTF</sequence>
<organism evidence="1 2">
    <name type="scientific">Terrimonas ginsenosidimutans</name>
    <dbReference type="NCBI Taxonomy" id="2908004"/>
    <lineage>
        <taxon>Bacteria</taxon>
        <taxon>Pseudomonadati</taxon>
        <taxon>Bacteroidota</taxon>
        <taxon>Chitinophagia</taxon>
        <taxon>Chitinophagales</taxon>
        <taxon>Chitinophagaceae</taxon>
        <taxon>Terrimonas</taxon>
    </lineage>
</organism>
<dbReference type="GO" id="GO:0016787">
    <property type="term" value="F:hydrolase activity"/>
    <property type="evidence" value="ECO:0007669"/>
    <property type="project" value="UniProtKB-KW"/>
</dbReference>
<evidence type="ECO:0000313" key="2">
    <source>
        <dbReference type="Proteomes" id="UP001165367"/>
    </source>
</evidence>
<name>A0ABS9KQA9_9BACT</name>
<evidence type="ECO:0000313" key="1">
    <source>
        <dbReference type="EMBL" id="MCG2614513.1"/>
    </source>
</evidence>
<comment type="caution">
    <text evidence="1">The sequence shown here is derived from an EMBL/GenBank/DDBJ whole genome shotgun (WGS) entry which is preliminary data.</text>
</comment>
<reference evidence="1" key="1">
    <citation type="submission" date="2022-01" db="EMBL/GenBank/DDBJ databases">
        <authorList>
            <person name="Jo J.-H."/>
            <person name="Im W.-T."/>
        </authorList>
    </citation>
    <scope>NUCLEOTIDE SEQUENCE</scope>
    <source>
        <strain evidence="1">NA20</strain>
    </source>
</reference>
<dbReference type="Pfam" id="PF06821">
    <property type="entry name" value="Ser_hydrolase"/>
    <property type="match status" value="1"/>
</dbReference>
<dbReference type="Proteomes" id="UP001165367">
    <property type="component" value="Unassembled WGS sequence"/>
</dbReference>
<dbReference type="InterPro" id="IPR029058">
    <property type="entry name" value="AB_hydrolase_fold"/>
</dbReference>
<accession>A0ABS9KQA9</accession>
<gene>
    <name evidence="1" type="ORF">LZZ85_09485</name>
</gene>
<keyword evidence="2" id="KW-1185">Reference proteome</keyword>
<dbReference type="SUPFAM" id="SSF53474">
    <property type="entry name" value="alpha/beta-Hydrolases"/>
    <property type="match status" value="1"/>
</dbReference>
<dbReference type="RefSeq" id="WP_237870998.1">
    <property type="nucleotide sequence ID" value="NZ_JAKLTR010000005.1"/>
</dbReference>
<keyword evidence="1" id="KW-0378">Hydrolase</keyword>
<dbReference type="EMBL" id="JAKLTR010000005">
    <property type="protein sequence ID" value="MCG2614513.1"/>
    <property type="molecule type" value="Genomic_DNA"/>
</dbReference>
<dbReference type="InterPro" id="IPR010662">
    <property type="entry name" value="RBBP9/YdeN"/>
</dbReference>